<evidence type="ECO:0000256" key="1">
    <source>
        <dbReference type="ARBA" id="ARBA00001286"/>
    </source>
</evidence>
<dbReference type="Pfam" id="PF01035">
    <property type="entry name" value="DNA_binding_1"/>
    <property type="match status" value="1"/>
</dbReference>
<dbReference type="FunFam" id="1.10.10.10:FF:000214">
    <property type="entry name" value="Methylated-DNA--protein-cysteine methyltransferase"/>
    <property type="match status" value="1"/>
</dbReference>
<comment type="catalytic activity">
    <reaction evidence="1">
        <text>a 4-O-methyl-thymidine in DNA + L-cysteinyl-[protein] = a thymidine in DNA + S-methyl-L-cysteinyl-[protein]</text>
        <dbReference type="Rhea" id="RHEA:53428"/>
        <dbReference type="Rhea" id="RHEA-COMP:10131"/>
        <dbReference type="Rhea" id="RHEA-COMP:10132"/>
        <dbReference type="Rhea" id="RHEA-COMP:13555"/>
        <dbReference type="Rhea" id="RHEA-COMP:13556"/>
        <dbReference type="ChEBI" id="CHEBI:29950"/>
        <dbReference type="ChEBI" id="CHEBI:82612"/>
        <dbReference type="ChEBI" id="CHEBI:137386"/>
        <dbReference type="ChEBI" id="CHEBI:137387"/>
        <dbReference type="EC" id="2.1.1.63"/>
    </reaction>
</comment>
<evidence type="ECO:0000313" key="11">
    <source>
        <dbReference type="Proteomes" id="UP000242972"/>
    </source>
</evidence>
<feature type="domain" description="Methylated-DNA-[protein]-cysteine S-methyltransferase DNA binding" evidence="9">
    <location>
        <begin position="114"/>
        <end position="193"/>
    </location>
</feature>
<dbReference type="GO" id="GO:0006281">
    <property type="term" value="P:DNA repair"/>
    <property type="evidence" value="ECO:0007669"/>
    <property type="project" value="UniProtKB-KW"/>
</dbReference>
<dbReference type="PANTHER" id="PTHR10815:SF12">
    <property type="entry name" value="METHYLATED-DNA--PROTEIN-CYSTEINE METHYLTRANSFERASE, INDUCIBLE"/>
    <property type="match status" value="1"/>
</dbReference>
<dbReference type="NCBIfam" id="TIGR00589">
    <property type="entry name" value="ogt"/>
    <property type="match status" value="1"/>
</dbReference>
<dbReference type="InterPro" id="IPR001497">
    <property type="entry name" value="MethylDNA_cys_MeTrfase_AS"/>
</dbReference>
<keyword evidence="4 10" id="KW-0489">Methyltransferase</keyword>
<dbReference type="SUPFAM" id="SSF46767">
    <property type="entry name" value="Methylated DNA-protein cysteine methyltransferase, C-terminal domain"/>
    <property type="match status" value="1"/>
</dbReference>
<dbReference type="CDD" id="cd06445">
    <property type="entry name" value="ATase"/>
    <property type="match status" value="1"/>
</dbReference>
<evidence type="ECO:0000256" key="8">
    <source>
        <dbReference type="ARBA" id="ARBA00049348"/>
    </source>
</evidence>
<reference evidence="10 11" key="1">
    <citation type="journal article" date="2014" name="BMC Genomics">
        <title>Comparison of environmental and isolate Sulfobacillus genomes reveals diverse carbon, sulfur, nitrogen, and hydrogen metabolisms.</title>
        <authorList>
            <person name="Justice N.B."/>
            <person name="Norman A."/>
            <person name="Brown C.T."/>
            <person name="Singh A."/>
            <person name="Thomas B.C."/>
            <person name="Banfield J.F."/>
        </authorList>
    </citation>
    <scope>NUCLEOTIDE SEQUENCE [LARGE SCALE GENOMIC DNA]</scope>
    <source>
        <strain evidence="10">AMDSBA4</strain>
    </source>
</reference>
<evidence type="ECO:0000313" key="10">
    <source>
        <dbReference type="EMBL" id="PSR32458.1"/>
    </source>
</evidence>
<dbReference type="InterPro" id="IPR036631">
    <property type="entry name" value="MGMT_N_sf"/>
</dbReference>
<keyword evidence="5 10" id="KW-0808">Transferase</keyword>
<dbReference type="GO" id="GO:0032259">
    <property type="term" value="P:methylation"/>
    <property type="evidence" value="ECO:0007669"/>
    <property type="project" value="UniProtKB-KW"/>
</dbReference>
<sequence>MSREGKINSKIVITGTLDLTEGVDKMAGETAWGQWQHQGLTFHLAATEQGLAYLGLPNESEAEFYRWIALHLGITPSVGKHNEKMLTPYIDVLEQYMKGQIRVFDVQLDLHGTPFQKSVWTWLTQIPYGYTRSYGDVARGIGRPTAARAVAQAVGHNPIAIIVPCHRVIGSDGGLVGYGGGLALKTHFLRLEGLTVENGRVNLCLDG</sequence>
<evidence type="ECO:0000256" key="7">
    <source>
        <dbReference type="ARBA" id="ARBA00023204"/>
    </source>
</evidence>
<dbReference type="InterPro" id="IPR014048">
    <property type="entry name" value="MethylDNA_cys_MeTrfase_DNA-bd"/>
</dbReference>
<evidence type="ECO:0000256" key="3">
    <source>
        <dbReference type="ARBA" id="ARBA00011918"/>
    </source>
</evidence>
<dbReference type="InterPro" id="IPR036388">
    <property type="entry name" value="WH-like_DNA-bd_sf"/>
</dbReference>
<dbReference type="PANTHER" id="PTHR10815">
    <property type="entry name" value="METHYLATED-DNA--PROTEIN-CYSTEINE METHYLTRANSFERASE"/>
    <property type="match status" value="1"/>
</dbReference>
<protein>
    <recommendedName>
        <fullName evidence="3">methylated-DNA--[protein]-cysteine S-methyltransferase</fullName>
        <ecNumber evidence="3">2.1.1.63</ecNumber>
    </recommendedName>
</protein>
<evidence type="ECO:0000259" key="9">
    <source>
        <dbReference type="Pfam" id="PF01035"/>
    </source>
</evidence>
<gene>
    <name evidence="10" type="ORF">C7B46_14150</name>
</gene>
<dbReference type="EMBL" id="PXYW01000040">
    <property type="protein sequence ID" value="PSR32458.1"/>
    <property type="molecule type" value="Genomic_DNA"/>
</dbReference>
<comment type="similarity">
    <text evidence="2">Belongs to the MGMT family.</text>
</comment>
<dbReference type="Gene3D" id="1.10.10.10">
    <property type="entry name" value="Winged helix-like DNA-binding domain superfamily/Winged helix DNA-binding domain"/>
    <property type="match status" value="1"/>
</dbReference>
<dbReference type="PROSITE" id="PS00374">
    <property type="entry name" value="MGMT"/>
    <property type="match status" value="1"/>
</dbReference>
<evidence type="ECO:0000256" key="5">
    <source>
        <dbReference type="ARBA" id="ARBA00022679"/>
    </source>
</evidence>
<accession>A0A2T2XDA8</accession>
<dbReference type="AlphaFoldDB" id="A0A2T2XDA8"/>
<evidence type="ECO:0000256" key="4">
    <source>
        <dbReference type="ARBA" id="ARBA00022603"/>
    </source>
</evidence>
<comment type="catalytic activity">
    <reaction evidence="8">
        <text>a 6-O-methyl-2'-deoxyguanosine in DNA + L-cysteinyl-[protein] = S-methyl-L-cysteinyl-[protein] + a 2'-deoxyguanosine in DNA</text>
        <dbReference type="Rhea" id="RHEA:24000"/>
        <dbReference type="Rhea" id="RHEA-COMP:10131"/>
        <dbReference type="Rhea" id="RHEA-COMP:10132"/>
        <dbReference type="Rhea" id="RHEA-COMP:11367"/>
        <dbReference type="Rhea" id="RHEA-COMP:11368"/>
        <dbReference type="ChEBI" id="CHEBI:29950"/>
        <dbReference type="ChEBI" id="CHEBI:82612"/>
        <dbReference type="ChEBI" id="CHEBI:85445"/>
        <dbReference type="ChEBI" id="CHEBI:85448"/>
        <dbReference type="EC" id="2.1.1.63"/>
    </reaction>
</comment>
<dbReference type="InterPro" id="IPR036217">
    <property type="entry name" value="MethylDNA_cys_MeTrfase_DNAb"/>
</dbReference>
<dbReference type="SUPFAM" id="SSF53155">
    <property type="entry name" value="Methylated DNA-protein cysteine methyltransferase domain"/>
    <property type="match status" value="1"/>
</dbReference>
<dbReference type="Proteomes" id="UP000242972">
    <property type="component" value="Unassembled WGS sequence"/>
</dbReference>
<keyword evidence="7" id="KW-0234">DNA repair</keyword>
<evidence type="ECO:0000256" key="2">
    <source>
        <dbReference type="ARBA" id="ARBA00008711"/>
    </source>
</evidence>
<organism evidence="10 11">
    <name type="scientific">Sulfobacillus benefaciens</name>
    <dbReference type="NCBI Taxonomy" id="453960"/>
    <lineage>
        <taxon>Bacteria</taxon>
        <taxon>Bacillati</taxon>
        <taxon>Bacillota</taxon>
        <taxon>Clostridia</taxon>
        <taxon>Eubacteriales</taxon>
        <taxon>Clostridiales Family XVII. Incertae Sedis</taxon>
        <taxon>Sulfobacillus</taxon>
    </lineage>
</organism>
<proteinExistence type="inferred from homology"/>
<evidence type="ECO:0000256" key="6">
    <source>
        <dbReference type="ARBA" id="ARBA00022763"/>
    </source>
</evidence>
<keyword evidence="6" id="KW-0227">DNA damage</keyword>
<dbReference type="EC" id="2.1.1.63" evidence="3"/>
<dbReference type="GO" id="GO:0003908">
    <property type="term" value="F:methylated-DNA-[protein]-cysteine S-methyltransferase activity"/>
    <property type="evidence" value="ECO:0007669"/>
    <property type="project" value="UniProtKB-EC"/>
</dbReference>
<comment type="caution">
    <text evidence="10">The sequence shown here is derived from an EMBL/GenBank/DDBJ whole genome shotgun (WGS) entry which is preliminary data.</text>
</comment>
<name>A0A2T2XDA8_9FIRM</name>